<dbReference type="SUPFAM" id="SSF53383">
    <property type="entry name" value="PLP-dependent transferases"/>
    <property type="match status" value="1"/>
</dbReference>
<dbReference type="PANTHER" id="PTHR30244:SF34">
    <property type="entry name" value="DTDP-4-AMINO-4,6-DIDEOXYGALACTOSE TRANSAMINASE"/>
    <property type="match status" value="1"/>
</dbReference>
<dbReference type="Gene3D" id="3.90.1150.10">
    <property type="entry name" value="Aspartate Aminotransferase, domain 1"/>
    <property type="match status" value="1"/>
</dbReference>
<sequence length="404" mass="44152">MPVSDGIARPFYYTPLQAKAFMSQTTAPFLPFTRPEIDEETIQGVVEVLRSGWITTGPQCQKFEAALSEYCGGRPVRAFNSGTCTLEIGLRIAGVGAGDEVITTPASWVSTSNVILETGATPVFADIDPVTRNIDLDKLEQAITPRTKAIIPVYLAGLPVDMDRLYAIARAHNLRVIEDAAQALGSTWNGKRIGAFGDIVSFSFHANKNLTTIEGGALVLNNEDEATLAQKYRLQGITRTGFDGMDCDVLGGKYNLTDVAARVGLGQLPHLERFTAQRRALARAYFAAFDGGPAAKLGVGLPVAEFENGNWHMFQITLPLERLSIPRAEFMAQMKERGIGTGVHYPAIHLFTLYRARGFKEGMFPHAERYGASTVTLPLFTQMTEGDVRRVVDAINQICEQYGK</sequence>
<proteinExistence type="inferred from homology"/>
<accession>A0A318J9V7</accession>
<comment type="caution">
    <text evidence="5">The sequence shown here is derived from an EMBL/GenBank/DDBJ whole genome shotgun (WGS) entry which is preliminary data.</text>
</comment>
<name>A0A318J9V7_BURPY</name>
<evidence type="ECO:0000256" key="3">
    <source>
        <dbReference type="PIRSR" id="PIRSR000390-2"/>
    </source>
</evidence>
<comment type="similarity">
    <text evidence="1 4">Belongs to the DegT/DnrJ/EryC1 family.</text>
</comment>
<dbReference type="InterPro" id="IPR000653">
    <property type="entry name" value="DegT/StrS_aminotransferase"/>
</dbReference>
<dbReference type="InterPro" id="IPR015424">
    <property type="entry name" value="PyrdxlP-dep_Trfase"/>
</dbReference>
<feature type="modified residue" description="N6-(pyridoxal phosphate)lysine" evidence="3">
    <location>
        <position position="208"/>
    </location>
</feature>
<evidence type="ECO:0000313" key="6">
    <source>
        <dbReference type="Proteomes" id="UP000247755"/>
    </source>
</evidence>
<keyword evidence="3 4" id="KW-0663">Pyridoxal phosphate</keyword>
<dbReference type="Pfam" id="PF01041">
    <property type="entry name" value="DegT_DnrJ_EryC1"/>
    <property type="match status" value="1"/>
</dbReference>
<dbReference type="GO" id="GO:0030170">
    <property type="term" value="F:pyridoxal phosphate binding"/>
    <property type="evidence" value="ECO:0007669"/>
    <property type="project" value="TreeGrafter"/>
</dbReference>
<dbReference type="PANTHER" id="PTHR30244">
    <property type="entry name" value="TRANSAMINASE"/>
    <property type="match status" value="1"/>
</dbReference>
<feature type="active site" description="Proton acceptor" evidence="2">
    <location>
        <position position="208"/>
    </location>
</feature>
<dbReference type="AlphaFoldDB" id="A0A318J9V7"/>
<dbReference type="CDD" id="cd00616">
    <property type="entry name" value="AHBA_syn"/>
    <property type="match status" value="1"/>
</dbReference>
<organism evidence="5 6">
    <name type="scientific">Burkholderia pyrrocinia</name>
    <name type="common">Pseudomonas pyrrocinia</name>
    <dbReference type="NCBI Taxonomy" id="60550"/>
    <lineage>
        <taxon>Bacteria</taxon>
        <taxon>Pseudomonadati</taxon>
        <taxon>Pseudomonadota</taxon>
        <taxon>Betaproteobacteria</taxon>
        <taxon>Burkholderiales</taxon>
        <taxon>Burkholderiaceae</taxon>
        <taxon>Burkholderia</taxon>
        <taxon>Burkholderia cepacia complex</taxon>
    </lineage>
</organism>
<dbReference type="Gene3D" id="3.40.640.10">
    <property type="entry name" value="Type I PLP-dependent aspartate aminotransferase-like (Major domain)"/>
    <property type="match status" value="1"/>
</dbReference>
<reference evidence="5 6" key="1">
    <citation type="submission" date="2018-05" db="EMBL/GenBank/DDBJ databases">
        <title>Comparative genomics of bacterial root endophytes of switchgrass collected from native prairies over two seasons.</title>
        <authorList>
            <person name="Tang Y."/>
        </authorList>
    </citation>
    <scope>NUCLEOTIDE SEQUENCE [LARGE SCALE GENOMIC DNA]</scope>
    <source>
        <strain evidence="5 6">NFIX32</strain>
    </source>
</reference>
<dbReference type="InterPro" id="IPR015421">
    <property type="entry name" value="PyrdxlP-dep_Trfase_major"/>
</dbReference>
<gene>
    <name evidence="5" type="ORF">NA66_100470</name>
</gene>
<dbReference type="InterPro" id="IPR015422">
    <property type="entry name" value="PyrdxlP-dep_Trfase_small"/>
</dbReference>
<evidence type="ECO:0000256" key="1">
    <source>
        <dbReference type="ARBA" id="ARBA00037999"/>
    </source>
</evidence>
<protein>
    <submittedName>
        <fullName evidence="5">dTDP-4-amino-4,6-dideoxygalactose transaminase</fullName>
    </submittedName>
</protein>
<evidence type="ECO:0000256" key="4">
    <source>
        <dbReference type="RuleBase" id="RU004508"/>
    </source>
</evidence>
<dbReference type="GO" id="GO:0000271">
    <property type="term" value="P:polysaccharide biosynthetic process"/>
    <property type="evidence" value="ECO:0007669"/>
    <property type="project" value="TreeGrafter"/>
</dbReference>
<dbReference type="PIRSF" id="PIRSF000390">
    <property type="entry name" value="PLP_StrS"/>
    <property type="match status" value="1"/>
</dbReference>
<evidence type="ECO:0000256" key="2">
    <source>
        <dbReference type="PIRSR" id="PIRSR000390-1"/>
    </source>
</evidence>
<dbReference type="EMBL" id="QJJY01000004">
    <property type="protein sequence ID" value="PXX37432.1"/>
    <property type="molecule type" value="Genomic_DNA"/>
</dbReference>
<evidence type="ECO:0000313" key="5">
    <source>
        <dbReference type="EMBL" id="PXX37432.1"/>
    </source>
</evidence>
<dbReference type="Proteomes" id="UP000247755">
    <property type="component" value="Unassembled WGS sequence"/>
</dbReference>
<dbReference type="GO" id="GO:0008483">
    <property type="term" value="F:transaminase activity"/>
    <property type="evidence" value="ECO:0007669"/>
    <property type="project" value="TreeGrafter"/>
</dbReference>